<dbReference type="PANTHER" id="PTHR12227:SF0">
    <property type="entry name" value="GLYCERATE KINASE"/>
    <property type="match status" value="1"/>
</dbReference>
<keyword evidence="1" id="KW-0808">Transferase</keyword>
<dbReference type="InterPro" id="IPR025286">
    <property type="entry name" value="MOFRL_assoc_dom"/>
</dbReference>
<evidence type="ECO:0000256" key="4">
    <source>
        <dbReference type="ARBA" id="ARBA00022840"/>
    </source>
</evidence>
<dbReference type="FunFam" id="3.40.1480.10:FF:000002">
    <property type="entry name" value="Glycerate kinase"/>
    <property type="match status" value="1"/>
</dbReference>
<dbReference type="InterPro" id="IPR038614">
    <property type="entry name" value="GK_N_sf"/>
</dbReference>
<dbReference type="Proteomes" id="UP000292939">
    <property type="component" value="Chromosome"/>
</dbReference>
<proteinExistence type="predicted"/>
<dbReference type="Gene3D" id="3.40.50.10180">
    <property type="entry name" value="Glycerate kinase, MOFRL-like N-terminal domain"/>
    <property type="match status" value="1"/>
</dbReference>
<dbReference type="PANTHER" id="PTHR12227">
    <property type="entry name" value="GLYCERATE KINASE"/>
    <property type="match status" value="1"/>
</dbReference>
<evidence type="ECO:0000256" key="3">
    <source>
        <dbReference type="ARBA" id="ARBA00022777"/>
    </source>
</evidence>
<name>A0A4P6UHP9_9BURK</name>
<dbReference type="Pfam" id="PF13660">
    <property type="entry name" value="DUF4147"/>
    <property type="match status" value="1"/>
</dbReference>
<dbReference type="KEGG" id="hgr:DW355_07110"/>
<dbReference type="GO" id="GO:0008887">
    <property type="term" value="F:glycerate kinase activity"/>
    <property type="evidence" value="ECO:0007669"/>
    <property type="project" value="InterPro"/>
</dbReference>
<dbReference type="RefSeq" id="WP_131278835.1">
    <property type="nucleotide sequence ID" value="NZ_CP031395.1"/>
</dbReference>
<evidence type="ECO:0000256" key="1">
    <source>
        <dbReference type="ARBA" id="ARBA00022679"/>
    </source>
</evidence>
<organism evidence="7 8">
    <name type="scientific">Hylemonella gracilis</name>
    <dbReference type="NCBI Taxonomy" id="80880"/>
    <lineage>
        <taxon>Bacteria</taxon>
        <taxon>Pseudomonadati</taxon>
        <taxon>Pseudomonadota</taxon>
        <taxon>Betaproteobacteria</taxon>
        <taxon>Burkholderiales</taxon>
        <taxon>Comamonadaceae</taxon>
        <taxon>Hylemonella</taxon>
    </lineage>
</organism>
<keyword evidence="3 7" id="KW-0418">Kinase</keyword>
<dbReference type="AlphaFoldDB" id="A0A4P6UHP9"/>
<evidence type="ECO:0000313" key="8">
    <source>
        <dbReference type="Proteomes" id="UP000292939"/>
    </source>
</evidence>
<accession>A0A4P6UHP9</accession>
<dbReference type="InterPro" id="IPR039760">
    <property type="entry name" value="MOFRL_protein"/>
</dbReference>
<gene>
    <name evidence="7" type="ORF">DW355_07110</name>
</gene>
<sequence>MDLTTSPAPDLGALHARLPDPRTQAREFLRHLYQVAVRRALPLHNMAAHLPRPPDPGKGRTIVIGAGKAGGAMAQAVEALWPVDAPLSGLVVTRYGHTPPRPQGLPQRIEVVEAAHPVPDAAGMAAAQRILQTVQGLTADDLVLCLISGGGSALLTLPAEGLTLADKQRINRELLASGANIGEMNCVRKHLSRIKGGRLAAACAPARVVTLTISDVPGDDPSVIASGPTVPDASSCADALSILQRYGIALPPVVLAALEQGAYETPKPADPVFAGQIVRLIATPKESLQAAADVARELGRAIGLNAYVLSDELEGESREVGKVHAALARFAAREGQPFARPCVILSGGETTVTVRPQPAEAPRGRGGRAGEFCLGLAMALQGQGQVWGLAADTDGIDGIEDNAGAFVTPDTLARAAALGLSAAAHLDRNDSYGYFQALGDLLVTGPTHTNVNDFRALLVL</sequence>
<keyword evidence="2" id="KW-0547">Nucleotide-binding</keyword>
<evidence type="ECO:0000259" key="5">
    <source>
        <dbReference type="Pfam" id="PF05161"/>
    </source>
</evidence>
<dbReference type="InterPro" id="IPR007835">
    <property type="entry name" value="MOFRL"/>
</dbReference>
<dbReference type="GO" id="GO:0005737">
    <property type="term" value="C:cytoplasm"/>
    <property type="evidence" value="ECO:0007669"/>
    <property type="project" value="TreeGrafter"/>
</dbReference>
<feature type="domain" description="MOFRL-associated" evidence="6">
    <location>
        <begin position="29"/>
        <end position="259"/>
    </location>
</feature>
<dbReference type="OrthoDB" id="9766552at2"/>
<evidence type="ECO:0000256" key="2">
    <source>
        <dbReference type="ARBA" id="ARBA00022741"/>
    </source>
</evidence>
<dbReference type="GO" id="GO:0005524">
    <property type="term" value="F:ATP binding"/>
    <property type="evidence" value="ECO:0007669"/>
    <property type="project" value="UniProtKB-KW"/>
</dbReference>
<feature type="domain" description="MOFRL" evidence="5">
    <location>
        <begin position="342"/>
        <end position="453"/>
    </location>
</feature>
<dbReference type="Gene3D" id="3.40.1480.10">
    <property type="entry name" value="MOFRL domain"/>
    <property type="match status" value="1"/>
</dbReference>
<evidence type="ECO:0000313" key="7">
    <source>
        <dbReference type="EMBL" id="QBK04582.1"/>
    </source>
</evidence>
<dbReference type="SUPFAM" id="SSF82544">
    <property type="entry name" value="GckA/TtuD-like"/>
    <property type="match status" value="1"/>
</dbReference>
<dbReference type="EMBL" id="CP031395">
    <property type="protein sequence ID" value="QBK04582.1"/>
    <property type="molecule type" value="Genomic_DNA"/>
</dbReference>
<dbReference type="FunFam" id="3.40.50.10180:FF:000001">
    <property type="entry name" value="Glycerate kinase"/>
    <property type="match status" value="1"/>
</dbReference>
<keyword evidence="4" id="KW-0067">ATP-binding</keyword>
<dbReference type="InterPro" id="IPR037035">
    <property type="entry name" value="GK-like_C_sf"/>
</dbReference>
<protein>
    <submittedName>
        <fullName evidence="7">Glycerate kinase</fullName>
    </submittedName>
</protein>
<evidence type="ECO:0000259" key="6">
    <source>
        <dbReference type="Pfam" id="PF13660"/>
    </source>
</evidence>
<dbReference type="Pfam" id="PF05161">
    <property type="entry name" value="MOFRL"/>
    <property type="match status" value="1"/>
</dbReference>
<reference evidence="7 8" key="1">
    <citation type="submission" date="2018-07" db="EMBL/GenBank/DDBJ databases">
        <title>Exploring interactions and the metabolic potential of the ultra-small soil bacteria Hylemonella gracilis.</title>
        <authorList>
            <person name="Tyc O."/>
            <person name="Kulkarni P."/>
            <person name="Gawehns F."/>
            <person name="Hundscheid M."/>
            <person name="Zweers H."/>
            <person name="Garbeva P."/>
        </authorList>
    </citation>
    <scope>NUCLEOTIDE SEQUENCE [LARGE SCALE GENOMIC DNA]</scope>
    <source>
        <strain evidence="7 8">NS1</strain>
    </source>
</reference>